<dbReference type="InterPro" id="IPR013897">
    <property type="entry name" value="Duc1"/>
</dbReference>
<dbReference type="AlphaFoldDB" id="A0A6A6GV14"/>
<evidence type="ECO:0000256" key="1">
    <source>
        <dbReference type="SAM" id="MobiDB-lite"/>
    </source>
</evidence>
<proteinExistence type="predicted"/>
<dbReference type="Proteomes" id="UP000800092">
    <property type="component" value="Unassembled WGS sequence"/>
</dbReference>
<feature type="compositionally biased region" description="Basic and acidic residues" evidence="1">
    <location>
        <begin position="414"/>
        <end position="442"/>
    </location>
</feature>
<organism evidence="3 4">
    <name type="scientific">Viridothelium virens</name>
    <name type="common">Speckled blister lichen</name>
    <name type="synonym">Trypethelium virens</name>
    <dbReference type="NCBI Taxonomy" id="1048519"/>
    <lineage>
        <taxon>Eukaryota</taxon>
        <taxon>Fungi</taxon>
        <taxon>Dikarya</taxon>
        <taxon>Ascomycota</taxon>
        <taxon>Pezizomycotina</taxon>
        <taxon>Dothideomycetes</taxon>
        <taxon>Dothideomycetes incertae sedis</taxon>
        <taxon>Trypetheliales</taxon>
        <taxon>Trypetheliaceae</taxon>
        <taxon>Viridothelium</taxon>
    </lineage>
</organism>
<dbReference type="Pfam" id="PF08588">
    <property type="entry name" value="Duc1"/>
    <property type="match status" value="1"/>
</dbReference>
<feature type="region of interest" description="Disordered" evidence="1">
    <location>
        <begin position="311"/>
        <end position="389"/>
    </location>
</feature>
<protein>
    <submittedName>
        <fullName evidence="3">DUF1769-domain-containing protein</fullName>
    </submittedName>
</protein>
<feature type="domain" description="Domain of unknown function at the cortex 1" evidence="2">
    <location>
        <begin position="20"/>
        <end position="299"/>
    </location>
</feature>
<dbReference type="EMBL" id="ML991860">
    <property type="protein sequence ID" value="KAF2229565.1"/>
    <property type="molecule type" value="Genomic_DNA"/>
</dbReference>
<accession>A0A6A6GV14</accession>
<feature type="compositionally biased region" description="Polar residues" evidence="1">
    <location>
        <begin position="377"/>
        <end position="389"/>
    </location>
</feature>
<evidence type="ECO:0000313" key="3">
    <source>
        <dbReference type="EMBL" id="KAF2229565.1"/>
    </source>
</evidence>
<feature type="compositionally biased region" description="Basic and acidic residues" evidence="1">
    <location>
        <begin position="311"/>
        <end position="329"/>
    </location>
</feature>
<keyword evidence="4" id="KW-1185">Reference proteome</keyword>
<feature type="region of interest" description="Disordered" evidence="1">
    <location>
        <begin position="167"/>
        <end position="188"/>
    </location>
</feature>
<evidence type="ECO:0000259" key="2">
    <source>
        <dbReference type="Pfam" id="PF08588"/>
    </source>
</evidence>
<feature type="region of interest" description="Disordered" evidence="1">
    <location>
        <begin position="409"/>
        <end position="460"/>
    </location>
</feature>
<evidence type="ECO:0000313" key="4">
    <source>
        <dbReference type="Proteomes" id="UP000800092"/>
    </source>
</evidence>
<dbReference type="OrthoDB" id="2119945at2759"/>
<name>A0A6A6GV14_VIRVR</name>
<dbReference type="PANTHER" id="PTHR34826:SF2">
    <property type="entry name" value="UPF0590 PROTEIN C409.17C"/>
    <property type="match status" value="1"/>
</dbReference>
<sequence length="460" mass="51035">MAPLSPTAGIDPHQEDKYLLHVTSGPSYEEAEKHIITVNGSESCRIENDLMTTFLRVRIRDYHGLPPTSPTSSPYFSHPLHTSDRYSISFTFVPKRSIPGTDLIMGFDFDHPVRDRLPPGFKTAMKIVTTVLDPGIYSDPYSDEPYLYGAALSSFFALRVGGKVEGGGEVNEQEGRSEGGGGLDDVQRRVQEDEAGVIEEGGEGDGMEIRERVGMPPKAEKRRKFFLDEGNLEKFTFEEGRTYQADFFNSYLDFSSFSLKIPGISISVAKYIDEKTHSLRYVLKNRRTGDVFFVVIFKLLFGREMQETLESQKRDVEKEDAPASSELHDNAQPTQHSASPRTSNFDNVQSDDLHTPERTGKEEGAAPHEETIKFSPHSPSNTSETDTKTTAANAARVLANSITSAFSALGFGGDLRDEKSRSQDQPEEGRKGEDEISNRDIDNLSDGAVEEFLKAKHGTG</sequence>
<gene>
    <name evidence="3" type="ORF">EV356DRAFT_537144</name>
</gene>
<dbReference type="PANTHER" id="PTHR34826">
    <property type="entry name" value="UPF0590 PROTEIN C409.17C"/>
    <property type="match status" value="1"/>
</dbReference>
<feature type="compositionally biased region" description="Polar residues" evidence="1">
    <location>
        <begin position="331"/>
        <end position="350"/>
    </location>
</feature>
<feature type="compositionally biased region" description="Basic and acidic residues" evidence="1">
    <location>
        <begin position="351"/>
        <end position="372"/>
    </location>
</feature>
<reference evidence="3" key="1">
    <citation type="journal article" date="2020" name="Stud. Mycol.">
        <title>101 Dothideomycetes genomes: a test case for predicting lifestyles and emergence of pathogens.</title>
        <authorList>
            <person name="Haridas S."/>
            <person name="Albert R."/>
            <person name="Binder M."/>
            <person name="Bloem J."/>
            <person name="Labutti K."/>
            <person name="Salamov A."/>
            <person name="Andreopoulos B."/>
            <person name="Baker S."/>
            <person name="Barry K."/>
            <person name="Bills G."/>
            <person name="Bluhm B."/>
            <person name="Cannon C."/>
            <person name="Castanera R."/>
            <person name="Culley D."/>
            <person name="Daum C."/>
            <person name="Ezra D."/>
            <person name="Gonzalez J."/>
            <person name="Henrissat B."/>
            <person name="Kuo A."/>
            <person name="Liang C."/>
            <person name="Lipzen A."/>
            <person name="Lutzoni F."/>
            <person name="Magnuson J."/>
            <person name="Mondo S."/>
            <person name="Nolan M."/>
            <person name="Ohm R."/>
            <person name="Pangilinan J."/>
            <person name="Park H.-J."/>
            <person name="Ramirez L."/>
            <person name="Alfaro M."/>
            <person name="Sun H."/>
            <person name="Tritt A."/>
            <person name="Yoshinaga Y."/>
            <person name="Zwiers L.-H."/>
            <person name="Turgeon B."/>
            <person name="Goodwin S."/>
            <person name="Spatafora J."/>
            <person name="Crous P."/>
            <person name="Grigoriev I."/>
        </authorList>
    </citation>
    <scope>NUCLEOTIDE SEQUENCE</scope>
    <source>
        <strain evidence="3">Tuck. ex Michener</strain>
    </source>
</reference>